<proteinExistence type="predicted"/>
<dbReference type="Proteomes" id="UP000886523">
    <property type="component" value="Unassembled WGS sequence"/>
</dbReference>
<dbReference type="InterPro" id="IPR000569">
    <property type="entry name" value="HECT_dom"/>
</dbReference>
<dbReference type="OrthoDB" id="8068875at2759"/>
<reference evidence="4" key="1">
    <citation type="journal article" date="2020" name="Nat. Commun.">
        <title>Large-scale genome sequencing of mycorrhizal fungi provides insights into the early evolution of symbiotic traits.</title>
        <authorList>
            <person name="Miyauchi S."/>
            <person name="Kiss E."/>
            <person name="Kuo A."/>
            <person name="Drula E."/>
            <person name="Kohler A."/>
            <person name="Sanchez-Garcia M."/>
            <person name="Morin E."/>
            <person name="Andreopoulos B."/>
            <person name="Barry K.W."/>
            <person name="Bonito G."/>
            <person name="Buee M."/>
            <person name="Carver A."/>
            <person name="Chen C."/>
            <person name="Cichocki N."/>
            <person name="Clum A."/>
            <person name="Culley D."/>
            <person name="Crous P.W."/>
            <person name="Fauchery L."/>
            <person name="Girlanda M."/>
            <person name="Hayes R.D."/>
            <person name="Keri Z."/>
            <person name="LaButti K."/>
            <person name="Lipzen A."/>
            <person name="Lombard V."/>
            <person name="Magnuson J."/>
            <person name="Maillard F."/>
            <person name="Murat C."/>
            <person name="Nolan M."/>
            <person name="Ohm R.A."/>
            <person name="Pangilinan J."/>
            <person name="Pereira M.F."/>
            <person name="Perotto S."/>
            <person name="Peter M."/>
            <person name="Pfister S."/>
            <person name="Riley R."/>
            <person name="Sitrit Y."/>
            <person name="Stielow J.B."/>
            <person name="Szollosi G."/>
            <person name="Zifcakova L."/>
            <person name="Stursova M."/>
            <person name="Spatafora J.W."/>
            <person name="Tedersoo L."/>
            <person name="Vaario L.M."/>
            <person name="Yamada A."/>
            <person name="Yan M."/>
            <person name="Wang P."/>
            <person name="Xu J."/>
            <person name="Bruns T."/>
            <person name="Baldrian P."/>
            <person name="Vilgalys R."/>
            <person name="Dunand C."/>
            <person name="Henrissat B."/>
            <person name="Grigoriev I.V."/>
            <person name="Hibbett D."/>
            <person name="Nagy L.G."/>
            <person name="Martin F.M."/>
        </authorList>
    </citation>
    <scope>NUCLEOTIDE SEQUENCE</scope>
    <source>
        <strain evidence="4">UP504</strain>
    </source>
</reference>
<feature type="domain" description="HECT" evidence="3">
    <location>
        <begin position="1"/>
        <end position="77"/>
    </location>
</feature>
<dbReference type="InterPro" id="IPR035983">
    <property type="entry name" value="Hect_E3_ubiquitin_ligase"/>
</dbReference>
<name>A0A9P6DSB5_9AGAM</name>
<dbReference type="PROSITE" id="PS50237">
    <property type="entry name" value="HECT"/>
    <property type="match status" value="1"/>
</dbReference>
<dbReference type="GO" id="GO:0004842">
    <property type="term" value="F:ubiquitin-protein transferase activity"/>
    <property type="evidence" value="ECO:0007669"/>
    <property type="project" value="InterPro"/>
</dbReference>
<accession>A0A9P6DSB5</accession>
<dbReference type="SUPFAM" id="SSF56204">
    <property type="entry name" value="Hect, E3 ligase catalytic domain"/>
    <property type="match status" value="1"/>
</dbReference>
<protein>
    <recommendedName>
        <fullName evidence="3">HECT domain-containing protein</fullName>
    </recommendedName>
</protein>
<evidence type="ECO:0000313" key="4">
    <source>
        <dbReference type="EMBL" id="KAF9508435.1"/>
    </source>
</evidence>
<dbReference type="Gene3D" id="3.30.2160.10">
    <property type="entry name" value="Hect, E3 ligase catalytic domain"/>
    <property type="match status" value="1"/>
</dbReference>
<comment type="caution">
    <text evidence="4">The sequence shown here is derived from an EMBL/GenBank/DDBJ whole genome shotgun (WGS) entry which is preliminary data.</text>
</comment>
<dbReference type="Pfam" id="PF00632">
    <property type="entry name" value="HECT"/>
    <property type="match status" value="1"/>
</dbReference>
<keyword evidence="1 2" id="KW-0833">Ubl conjugation pathway</keyword>
<evidence type="ECO:0000256" key="2">
    <source>
        <dbReference type="PROSITE-ProRule" id="PRU00104"/>
    </source>
</evidence>
<sequence length="141" mass="16040">MTLKRENALSDLESINMDLFHDTTWIFKNDTTDLVFKEFTTPCLSGMVTIKLKPSGADITITEENNKEFVITITEYRTPCCLAKVFDEHELKLLPIGMSVINASKSSKDMPGPSKFISVSNRFTMKPKKCCHLVVCMRRIK</sequence>
<dbReference type="EMBL" id="MU129059">
    <property type="protein sequence ID" value="KAF9508435.1"/>
    <property type="molecule type" value="Genomic_DNA"/>
</dbReference>
<keyword evidence="5" id="KW-1185">Reference proteome</keyword>
<evidence type="ECO:0000313" key="5">
    <source>
        <dbReference type="Proteomes" id="UP000886523"/>
    </source>
</evidence>
<evidence type="ECO:0000259" key="3">
    <source>
        <dbReference type="PROSITE" id="PS50237"/>
    </source>
</evidence>
<comment type="caution">
    <text evidence="2">Lacks conserved residue(s) required for the propagation of feature annotation.</text>
</comment>
<gene>
    <name evidence="4" type="ORF">BS47DRAFT_1397829</name>
</gene>
<organism evidence="4 5">
    <name type="scientific">Hydnum rufescens UP504</name>
    <dbReference type="NCBI Taxonomy" id="1448309"/>
    <lineage>
        <taxon>Eukaryota</taxon>
        <taxon>Fungi</taxon>
        <taxon>Dikarya</taxon>
        <taxon>Basidiomycota</taxon>
        <taxon>Agaricomycotina</taxon>
        <taxon>Agaricomycetes</taxon>
        <taxon>Cantharellales</taxon>
        <taxon>Hydnaceae</taxon>
        <taxon>Hydnum</taxon>
    </lineage>
</organism>
<evidence type="ECO:0000256" key="1">
    <source>
        <dbReference type="ARBA" id="ARBA00022786"/>
    </source>
</evidence>
<dbReference type="AlphaFoldDB" id="A0A9P6DSB5"/>